<protein>
    <submittedName>
        <fullName evidence="2">3-oxoacyl-ACP synthase</fullName>
    </submittedName>
</protein>
<organism evidence="2 3">
    <name type="scientific">Vibrio vulnificus</name>
    <dbReference type="NCBI Taxonomy" id="672"/>
    <lineage>
        <taxon>Bacteria</taxon>
        <taxon>Pseudomonadati</taxon>
        <taxon>Pseudomonadota</taxon>
        <taxon>Gammaproteobacteria</taxon>
        <taxon>Vibrionales</taxon>
        <taxon>Vibrionaceae</taxon>
        <taxon>Vibrio</taxon>
    </lineage>
</organism>
<dbReference type="EMBL" id="PDGH01000077">
    <property type="protein sequence ID" value="POB48427.1"/>
    <property type="molecule type" value="Genomic_DNA"/>
</dbReference>
<accession>A0A2S3R3Z3</accession>
<dbReference type="AlphaFoldDB" id="A0A2S3R3Z3"/>
<dbReference type="SUPFAM" id="SSF53901">
    <property type="entry name" value="Thiolase-like"/>
    <property type="match status" value="1"/>
</dbReference>
<dbReference type="Proteomes" id="UP000237466">
    <property type="component" value="Unassembled WGS sequence"/>
</dbReference>
<gene>
    <name evidence="2" type="ORF">CRN52_09655</name>
</gene>
<dbReference type="Pfam" id="PF13723">
    <property type="entry name" value="Ketoacyl-synt_2"/>
    <property type="match status" value="1"/>
</dbReference>
<dbReference type="InterPro" id="IPR016039">
    <property type="entry name" value="Thiolase-like"/>
</dbReference>
<reference evidence="2 3" key="1">
    <citation type="journal article" date="2018" name="Front. Microbiol.">
        <title>Phylogeny of Vibrio vulnificus from the Analysis of the Core-Genome: Implications for Intra-Species Taxonomy.</title>
        <authorList>
            <person name="Roig F.J."/>
            <person name="Gonzalez-Candelas F."/>
            <person name="Sanjuan E."/>
            <person name="Fouz B."/>
            <person name="Feil E.J."/>
            <person name="Llorens C."/>
            <person name="Baker-Austin C."/>
            <person name="Oliver J.D."/>
            <person name="Danin-Poleg Y."/>
            <person name="Gibas C.J."/>
            <person name="Kashi Y."/>
            <person name="Gulig P.A."/>
            <person name="Morrison S.S."/>
            <person name="Amaro C."/>
        </authorList>
    </citation>
    <scope>NUCLEOTIDE SEQUENCE [LARGE SCALE GENOMIC DNA]</scope>
    <source>
        <strain evidence="2 3">CECT4608</strain>
    </source>
</reference>
<sequence length="250" mass="28132">METNQQSMSNSSLSLCVNIEKWYANSPGLDNKERWLEWANTGSYPESFDITASNIPAMMRRRMSSLSKLAVHAAIELLNQNDVDYMVFSSRHGELHRSIALVKDILLGEEASPMAFSQSVHNTAAGLTTIATKKPIPLTSIAAGNNTFQSALTEAYLFLSIHPDAKVLLVDFDEPLPQDYAEFETQTYRGYALAMIVSTGQQFAIEAHSTQQPQEHELPQALQFFRGFLQEQVTQWSITGSRQTWTWHKK</sequence>
<evidence type="ECO:0000313" key="2">
    <source>
        <dbReference type="EMBL" id="POB48427.1"/>
    </source>
</evidence>
<feature type="domain" description="Beta-ketoacyl synthase-like N-terminal" evidence="1">
    <location>
        <begin position="35"/>
        <end position="247"/>
    </location>
</feature>
<dbReference type="RefSeq" id="WP_045612426.1">
    <property type="nucleotide sequence ID" value="NZ_CP051117.1"/>
</dbReference>
<name>A0A2S3R3Z3_VIBVL</name>
<comment type="caution">
    <text evidence="2">The sequence shown here is derived from an EMBL/GenBank/DDBJ whole genome shotgun (WGS) entry which is preliminary data.</text>
</comment>
<dbReference type="InterPro" id="IPR014030">
    <property type="entry name" value="Ketoacyl_synth_N"/>
</dbReference>
<evidence type="ECO:0000259" key="1">
    <source>
        <dbReference type="Pfam" id="PF13723"/>
    </source>
</evidence>
<evidence type="ECO:0000313" key="3">
    <source>
        <dbReference type="Proteomes" id="UP000237466"/>
    </source>
</evidence>
<dbReference type="GO" id="GO:0016746">
    <property type="term" value="F:acyltransferase activity"/>
    <property type="evidence" value="ECO:0007669"/>
    <property type="project" value="InterPro"/>
</dbReference>
<proteinExistence type="predicted"/>